<feature type="transmembrane region" description="Helical" evidence="13">
    <location>
        <begin position="372"/>
        <end position="394"/>
    </location>
</feature>
<dbReference type="EMBL" id="DS469794">
    <property type="protein sequence ID" value="EDO33030.1"/>
    <property type="molecule type" value="Genomic_DNA"/>
</dbReference>
<dbReference type="PhylomeDB" id="A7STD8"/>
<feature type="transmembrane region" description="Helical" evidence="13">
    <location>
        <begin position="275"/>
        <end position="295"/>
    </location>
</feature>
<feature type="transmembrane region" description="Helical" evidence="13">
    <location>
        <begin position="157"/>
        <end position="184"/>
    </location>
</feature>
<evidence type="ECO:0000256" key="2">
    <source>
        <dbReference type="ARBA" id="ARBA00004687"/>
    </source>
</evidence>
<keyword evidence="5 13" id="KW-0328">Glycosyltransferase</keyword>
<sequence>MAIFWNIHFTCAVAFLVRIGLMVYGEWQDRTMAVKYTDIDYHVFTDAARHVFYGRSPYERATYRYTPLLAMLLTPNISLNIAFGKVLFILFDILSGFLIFAIQKERGLSYKTCVVSSWFWFFNPMPATVSSRGNAESIMAALVLITLYFALKRKEVLTGFFLALAVHFKIFPIIYSLPLFLLIGERSRDAGLSKSWSNGGLELCKALLGYIFRPARVILVLVCVTTLVGLTLGLYVSYGFEFLEHTYLYHVTRTDLKHNFSVYFYMLYLTQDMPWSRVIGLLAFVPQLVMTVVLAFKYYRDICFCCLLQTFAFVTFNKVCTSQYFLWYLCLLPLAVPYIRVSLSRALVMAFSWFAAQGLWLLAAYYLEFQGFNTFIFIWLASIVFFVVNLWILVEFIKSYQPLTKSDSKKSN</sequence>
<feature type="transmembrane region" description="Helical" evidence="13">
    <location>
        <begin position="217"/>
        <end position="238"/>
    </location>
</feature>
<comment type="similarity">
    <text evidence="3 13">Belongs to the PIGM family.</text>
</comment>
<protein>
    <recommendedName>
        <fullName evidence="12 13">GPI alpha-1,4-mannosyltransferase I, catalytic subunit</fullName>
        <ecNumber evidence="13">2.4.1.-</ecNumber>
    </recommendedName>
    <alternativeName>
        <fullName evidence="13">GPI mannosyltransferase I</fullName>
    </alternativeName>
</protein>
<dbReference type="Pfam" id="PF05007">
    <property type="entry name" value="Mannosyl_trans"/>
    <property type="match status" value="1"/>
</dbReference>
<accession>A7STD8</accession>
<gene>
    <name evidence="14" type="ORF">NEMVEDRAFT_v1g174137</name>
</gene>
<dbReference type="GO" id="GO:0051751">
    <property type="term" value="F:alpha-1,4-mannosyltransferase activity"/>
    <property type="evidence" value="ECO:0007669"/>
    <property type="project" value="InterPro"/>
</dbReference>
<dbReference type="PANTHER" id="PTHR12886">
    <property type="entry name" value="PIG-M MANNOSYLTRANSFERASE"/>
    <property type="match status" value="1"/>
</dbReference>
<evidence type="ECO:0000313" key="14">
    <source>
        <dbReference type="EMBL" id="EDO33030.1"/>
    </source>
</evidence>
<keyword evidence="6 13" id="KW-0808">Transferase</keyword>
<comment type="pathway">
    <text evidence="2 13">Glycolipid biosynthesis; glycosylphosphatidylinositol-anchor biosynthesis.</text>
</comment>
<evidence type="ECO:0000256" key="13">
    <source>
        <dbReference type="RuleBase" id="RU365064"/>
    </source>
</evidence>
<dbReference type="InParanoid" id="A7STD8"/>
<dbReference type="UniPathway" id="UPA00196"/>
<keyword evidence="10 13" id="KW-0472">Membrane</keyword>
<keyword evidence="9 13" id="KW-1133">Transmembrane helix</keyword>
<dbReference type="OMA" id="MLWFIGQ"/>
<dbReference type="FunCoup" id="A7STD8">
    <property type="interactions" value="550"/>
</dbReference>
<evidence type="ECO:0000256" key="7">
    <source>
        <dbReference type="ARBA" id="ARBA00022692"/>
    </source>
</evidence>
<evidence type="ECO:0000256" key="4">
    <source>
        <dbReference type="ARBA" id="ARBA00022502"/>
    </source>
</evidence>
<dbReference type="GO" id="GO:0000030">
    <property type="term" value="F:mannosyltransferase activity"/>
    <property type="evidence" value="ECO:0000318"/>
    <property type="project" value="GO_Central"/>
</dbReference>
<dbReference type="AlphaFoldDB" id="A7STD8"/>
<evidence type="ECO:0000256" key="5">
    <source>
        <dbReference type="ARBA" id="ARBA00022676"/>
    </source>
</evidence>
<dbReference type="EC" id="2.4.1.-" evidence="13"/>
<name>A7STD8_NEMVE</name>
<evidence type="ECO:0000256" key="10">
    <source>
        <dbReference type="ARBA" id="ARBA00023136"/>
    </source>
</evidence>
<dbReference type="KEGG" id="nve:5504196"/>
<dbReference type="GO" id="GO:0006506">
    <property type="term" value="P:GPI anchor biosynthetic process"/>
    <property type="evidence" value="ECO:0000318"/>
    <property type="project" value="GO_Central"/>
</dbReference>
<feature type="transmembrane region" description="Helical" evidence="13">
    <location>
        <begin position="133"/>
        <end position="151"/>
    </location>
</feature>
<evidence type="ECO:0000256" key="9">
    <source>
        <dbReference type="ARBA" id="ARBA00022989"/>
    </source>
</evidence>
<dbReference type="GO" id="GO:0005789">
    <property type="term" value="C:endoplasmic reticulum membrane"/>
    <property type="evidence" value="ECO:0007669"/>
    <property type="project" value="UniProtKB-SubCell"/>
</dbReference>
<comment type="function">
    <text evidence="11 13">Catalytic subunit of the glycosylphosphatidylinositol-mannosyltransferase I complex which catalyzes the transfer of the first mannose, via an alpha-1,4 bond from a dolichol-phosphate-mannose (Dol-P-Man) to the glucosaminyl acyl phosphatidylinositol (GlcN-(acyl)PI) intermediate to generate alpha-D-Man-(1-&gt;4)-alpha-D-GlcN-(1-&gt;6)-(1-radyl,2-acyl-sn-glycero-3-phospho)-2-acyl-inositol and participates in the sixth step of the glycosylphosphatidylinositol-anchor biosynthesis.</text>
</comment>
<evidence type="ECO:0000256" key="3">
    <source>
        <dbReference type="ARBA" id="ARBA00011071"/>
    </source>
</evidence>
<keyword evidence="7 13" id="KW-0812">Transmembrane</keyword>
<dbReference type="OrthoDB" id="1741594at2759"/>
<comment type="subcellular location">
    <subcellularLocation>
        <location evidence="1 13">Endoplasmic reticulum membrane</location>
        <topology evidence="1 13">Multi-pass membrane protein</topology>
    </subcellularLocation>
</comment>
<proteinExistence type="inferred from homology"/>
<dbReference type="GO" id="GO:1990529">
    <property type="term" value="C:glycosylphosphatidylinositol-mannosyltransferase I complex"/>
    <property type="evidence" value="ECO:0000318"/>
    <property type="project" value="GO_Central"/>
</dbReference>
<dbReference type="eggNOG" id="KOG3893">
    <property type="taxonomic scope" value="Eukaryota"/>
</dbReference>
<keyword evidence="15" id="KW-1185">Reference proteome</keyword>
<feature type="transmembrane region" description="Helical" evidence="13">
    <location>
        <begin position="77"/>
        <end position="102"/>
    </location>
</feature>
<evidence type="ECO:0000256" key="11">
    <source>
        <dbReference type="ARBA" id="ARBA00093408"/>
    </source>
</evidence>
<dbReference type="STRING" id="45351.A7STD8"/>
<dbReference type="PANTHER" id="PTHR12886:SF0">
    <property type="entry name" value="GPI MANNOSYLTRANSFERASE 1"/>
    <property type="match status" value="1"/>
</dbReference>
<dbReference type="GO" id="GO:0004376">
    <property type="term" value="F:GPI mannosyltransferase activity"/>
    <property type="evidence" value="ECO:0007669"/>
    <property type="project" value="InterPro"/>
</dbReference>
<evidence type="ECO:0000256" key="12">
    <source>
        <dbReference type="ARBA" id="ARBA00093608"/>
    </source>
</evidence>
<dbReference type="HOGENOM" id="CLU_024220_3_1_1"/>
<feature type="transmembrane region" description="Helical" evidence="13">
    <location>
        <begin position="348"/>
        <end position="366"/>
    </location>
</feature>
<reference evidence="14 15" key="1">
    <citation type="journal article" date="2007" name="Science">
        <title>Sea anemone genome reveals ancestral eumetazoan gene repertoire and genomic organization.</title>
        <authorList>
            <person name="Putnam N.H."/>
            <person name="Srivastava M."/>
            <person name="Hellsten U."/>
            <person name="Dirks B."/>
            <person name="Chapman J."/>
            <person name="Salamov A."/>
            <person name="Terry A."/>
            <person name="Shapiro H."/>
            <person name="Lindquist E."/>
            <person name="Kapitonov V.V."/>
            <person name="Jurka J."/>
            <person name="Genikhovich G."/>
            <person name="Grigoriev I.V."/>
            <person name="Lucas S.M."/>
            <person name="Steele R.E."/>
            <person name="Finnerty J.R."/>
            <person name="Technau U."/>
            <person name="Martindale M.Q."/>
            <person name="Rokhsar D.S."/>
        </authorList>
    </citation>
    <scope>NUCLEOTIDE SEQUENCE [LARGE SCALE GENOMIC DNA]</scope>
    <source>
        <strain evidence="15">CH2 X CH6</strain>
    </source>
</reference>
<evidence type="ECO:0000256" key="1">
    <source>
        <dbReference type="ARBA" id="ARBA00004477"/>
    </source>
</evidence>
<keyword evidence="8 13" id="KW-0256">Endoplasmic reticulum</keyword>
<organism evidence="14 15">
    <name type="scientific">Nematostella vectensis</name>
    <name type="common">Starlet sea anemone</name>
    <dbReference type="NCBI Taxonomy" id="45351"/>
    <lineage>
        <taxon>Eukaryota</taxon>
        <taxon>Metazoa</taxon>
        <taxon>Cnidaria</taxon>
        <taxon>Anthozoa</taxon>
        <taxon>Hexacorallia</taxon>
        <taxon>Actiniaria</taxon>
        <taxon>Edwardsiidae</taxon>
        <taxon>Nematostella</taxon>
    </lineage>
</organism>
<dbReference type="Proteomes" id="UP000001593">
    <property type="component" value="Unassembled WGS sequence"/>
</dbReference>
<evidence type="ECO:0000256" key="6">
    <source>
        <dbReference type="ARBA" id="ARBA00022679"/>
    </source>
</evidence>
<feature type="transmembrane region" description="Helical" evidence="13">
    <location>
        <begin position="325"/>
        <end position="341"/>
    </location>
</feature>
<feature type="transmembrane region" description="Helical" evidence="13">
    <location>
        <begin position="7"/>
        <end position="25"/>
    </location>
</feature>
<evidence type="ECO:0000256" key="8">
    <source>
        <dbReference type="ARBA" id="ARBA00022824"/>
    </source>
</evidence>
<evidence type="ECO:0000313" key="15">
    <source>
        <dbReference type="Proteomes" id="UP000001593"/>
    </source>
</evidence>
<dbReference type="InterPro" id="IPR007704">
    <property type="entry name" value="PIG-M"/>
</dbReference>
<keyword evidence="4 13" id="KW-0337">GPI-anchor biosynthesis</keyword>